<dbReference type="Proteomes" id="UP000284531">
    <property type="component" value="Unassembled WGS sequence"/>
</dbReference>
<comment type="subcellular location">
    <subcellularLocation>
        <location evidence="1">Membrane</location>
        <topology evidence="1">Single-pass membrane protein</topology>
    </subcellularLocation>
</comment>
<feature type="domain" description="Cadherin" evidence="11">
    <location>
        <begin position="2012"/>
        <end position="2115"/>
    </location>
</feature>
<feature type="region of interest" description="Disordered" evidence="9">
    <location>
        <begin position="655"/>
        <end position="675"/>
    </location>
</feature>
<feature type="chain" id="PRO_5019341764" evidence="10">
    <location>
        <begin position="36"/>
        <end position="2603"/>
    </location>
</feature>
<feature type="domain" description="Cadherin" evidence="11">
    <location>
        <begin position="1701"/>
        <end position="1804"/>
    </location>
</feature>
<evidence type="ECO:0000256" key="3">
    <source>
        <dbReference type="ARBA" id="ARBA00022729"/>
    </source>
</evidence>
<dbReference type="GO" id="GO:0005509">
    <property type="term" value="F:calcium ion binding"/>
    <property type="evidence" value="ECO:0007669"/>
    <property type="project" value="InterPro"/>
</dbReference>
<dbReference type="Gene3D" id="2.60.40.60">
    <property type="entry name" value="Cadherins"/>
    <property type="match status" value="12"/>
</dbReference>
<dbReference type="InterPro" id="IPR050174">
    <property type="entry name" value="Protocadherin/Cadherin-CA"/>
</dbReference>
<feature type="domain" description="Fibronectin type-III" evidence="12">
    <location>
        <begin position="623"/>
        <end position="723"/>
    </location>
</feature>
<organism evidence="13 14">
    <name type="scientific">Marinifilum flexuosum</name>
    <dbReference type="NCBI Taxonomy" id="1117708"/>
    <lineage>
        <taxon>Bacteria</taxon>
        <taxon>Pseudomonadati</taxon>
        <taxon>Bacteroidota</taxon>
        <taxon>Bacteroidia</taxon>
        <taxon>Marinilabiliales</taxon>
        <taxon>Marinifilaceae</taxon>
    </lineage>
</organism>
<evidence type="ECO:0000259" key="11">
    <source>
        <dbReference type="PROSITE" id="PS50268"/>
    </source>
</evidence>
<dbReference type="InterPro" id="IPR020894">
    <property type="entry name" value="Cadherin_CS"/>
</dbReference>
<name>A0A419X6Q3_9BACT</name>
<dbReference type="GO" id="GO:0007156">
    <property type="term" value="P:homophilic cell adhesion via plasma membrane adhesion molecules"/>
    <property type="evidence" value="ECO:0007669"/>
    <property type="project" value="InterPro"/>
</dbReference>
<feature type="domain" description="Cadherin" evidence="11">
    <location>
        <begin position="2115"/>
        <end position="2218"/>
    </location>
</feature>
<reference evidence="13 14" key="1">
    <citation type="submission" date="2018-09" db="EMBL/GenBank/DDBJ databases">
        <title>Genomic Encyclopedia of Archaeal and Bacterial Type Strains, Phase II (KMG-II): from individual species to whole genera.</title>
        <authorList>
            <person name="Goeker M."/>
        </authorList>
    </citation>
    <scope>NUCLEOTIDE SEQUENCE [LARGE SCALE GENOMIC DNA]</scope>
    <source>
        <strain evidence="13 14">DSM 21950</strain>
    </source>
</reference>
<keyword evidence="4" id="KW-0677">Repeat</keyword>
<dbReference type="PANTHER" id="PTHR24028:SF328">
    <property type="entry name" value="CADHERIN-3"/>
    <property type="match status" value="1"/>
</dbReference>
<feature type="domain" description="Cadherin" evidence="11">
    <location>
        <begin position="1503"/>
        <end position="1598"/>
    </location>
</feature>
<protein>
    <submittedName>
        <fullName evidence="13">Putative secreted protein (Por secretion system target)</fullName>
    </submittedName>
</protein>
<gene>
    <name evidence="13" type="ORF">BXY64_0272</name>
</gene>
<evidence type="ECO:0000259" key="12">
    <source>
        <dbReference type="PROSITE" id="PS50853"/>
    </source>
</evidence>
<dbReference type="CDD" id="cd11304">
    <property type="entry name" value="Cadherin_repeat"/>
    <property type="match status" value="12"/>
</dbReference>
<dbReference type="InterPro" id="IPR038081">
    <property type="entry name" value="CalX-like_sf"/>
</dbReference>
<evidence type="ECO:0000256" key="10">
    <source>
        <dbReference type="SAM" id="SignalP"/>
    </source>
</evidence>
<dbReference type="PANTHER" id="PTHR24028">
    <property type="entry name" value="CADHERIN-87A"/>
    <property type="match status" value="1"/>
</dbReference>
<feature type="domain" description="Cadherin" evidence="11">
    <location>
        <begin position="1390"/>
        <end position="1493"/>
    </location>
</feature>
<feature type="domain" description="Cadherin" evidence="11">
    <location>
        <begin position="1804"/>
        <end position="1907"/>
    </location>
</feature>
<evidence type="ECO:0000256" key="6">
    <source>
        <dbReference type="ARBA" id="ARBA00022989"/>
    </source>
</evidence>
<accession>A0A419X6Q3</accession>
<proteinExistence type="predicted"/>
<comment type="caution">
    <text evidence="13">The sequence shown here is derived from an EMBL/GenBank/DDBJ whole genome shotgun (WGS) entry which is preliminary data.</text>
</comment>
<dbReference type="Gene3D" id="2.60.40.10">
    <property type="entry name" value="Immunoglobulins"/>
    <property type="match status" value="1"/>
</dbReference>
<dbReference type="SMART" id="SM00237">
    <property type="entry name" value="Calx_beta"/>
    <property type="match status" value="1"/>
</dbReference>
<keyword evidence="8" id="KW-0325">Glycoprotein</keyword>
<feature type="domain" description="Cadherin" evidence="11">
    <location>
        <begin position="2218"/>
        <end position="2327"/>
    </location>
</feature>
<feature type="domain" description="Cadherin" evidence="11">
    <location>
        <begin position="1287"/>
        <end position="1390"/>
    </location>
</feature>
<dbReference type="SUPFAM" id="SSF141072">
    <property type="entry name" value="CalX-like"/>
    <property type="match status" value="3"/>
</dbReference>
<evidence type="ECO:0000256" key="8">
    <source>
        <dbReference type="ARBA" id="ARBA00023180"/>
    </source>
</evidence>
<dbReference type="PRINTS" id="PR00205">
    <property type="entry name" value="CADHERIN"/>
</dbReference>
<feature type="domain" description="Cadherin" evidence="11">
    <location>
        <begin position="2327"/>
        <end position="2429"/>
    </location>
</feature>
<dbReference type="PROSITE" id="PS50268">
    <property type="entry name" value="CADHERIN_2"/>
    <property type="match status" value="12"/>
</dbReference>
<dbReference type="PROSITE" id="PS00232">
    <property type="entry name" value="CADHERIN_1"/>
    <property type="match status" value="2"/>
</dbReference>
<dbReference type="SUPFAM" id="SSF49313">
    <property type="entry name" value="Cadherin-like"/>
    <property type="match status" value="12"/>
</dbReference>
<dbReference type="SMART" id="SM00112">
    <property type="entry name" value="CA"/>
    <property type="match status" value="12"/>
</dbReference>
<evidence type="ECO:0000256" key="4">
    <source>
        <dbReference type="ARBA" id="ARBA00022737"/>
    </source>
</evidence>
<dbReference type="EMBL" id="RAPQ01000008">
    <property type="protein sequence ID" value="RKE03279.1"/>
    <property type="molecule type" value="Genomic_DNA"/>
</dbReference>
<dbReference type="Pfam" id="PF22352">
    <property type="entry name" value="K319L-like_PKD"/>
    <property type="match status" value="1"/>
</dbReference>
<dbReference type="InterPro" id="IPR026444">
    <property type="entry name" value="Secre_tail"/>
</dbReference>
<feature type="domain" description="Cadherin" evidence="11">
    <location>
        <begin position="1907"/>
        <end position="2012"/>
    </location>
</feature>
<feature type="domain" description="Cadherin" evidence="11">
    <location>
        <begin position="1184"/>
        <end position="1287"/>
    </location>
</feature>
<dbReference type="OrthoDB" id="1123515at2"/>
<dbReference type="PROSITE" id="PS50853">
    <property type="entry name" value="FN3"/>
    <property type="match status" value="1"/>
</dbReference>
<dbReference type="InterPro" id="IPR015919">
    <property type="entry name" value="Cadherin-like_sf"/>
</dbReference>
<dbReference type="Pfam" id="PF00028">
    <property type="entry name" value="Cadherin"/>
    <property type="match status" value="11"/>
</dbReference>
<dbReference type="Gene3D" id="2.60.40.2030">
    <property type="match status" value="3"/>
</dbReference>
<keyword evidence="2" id="KW-0812">Transmembrane</keyword>
<dbReference type="GO" id="GO:0005886">
    <property type="term" value="C:plasma membrane"/>
    <property type="evidence" value="ECO:0007669"/>
    <property type="project" value="InterPro"/>
</dbReference>
<keyword evidence="6" id="KW-1133">Transmembrane helix</keyword>
<evidence type="ECO:0000313" key="13">
    <source>
        <dbReference type="EMBL" id="RKE03279.1"/>
    </source>
</evidence>
<evidence type="ECO:0000256" key="9">
    <source>
        <dbReference type="SAM" id="MobiDB-lite"/>
    </source>
</evidence>
<keyword evidence="3 10" id="KW-0732">Signal</keyword>
<dbReference type="InterPro" id="IPR002126">
    <property type="entry name" value="Cadherin-like_dom"/>
</dbReference>
<dbReference type="InterPro" id="IPR013783">
    <property type="entry name" value="Ig-like_fold"/>
</dbReference>
<dbReference type="InterPro" id="IPR003644">
    <property type="entry name" value="Calx_beta"/>
</dbReference>
<evidence type="ECO:0000256" key="1">
    <source>
        <dbReference type="ARBA" id="ARBA00004167"/>
    </source>
</evidence>
<dbReference type="RefSeq" id="WP_120238184.1">
    <property type="nucleotide sequence ID" value="NZ_RAPQ01000008.1"/>
</dbReference>
<evidence type="ECO:0000313" key="14">
    <source>
        <dbReference type="Proteomes" id="UP000284531"/>
    </source>
</evidence>
<keyword evidence="7" id="KW-0472">Membrane</keyword>
<dbReference type="Pfam" id="PF18962">
    <property type="entry name" value="Por_Secre_tail"/>
    <property type="match status" value="1"/>
</dbReference>
<feature type="domain" description="Cadherin" evidence="11">
    <location>
        <begin position="1598"/>
        <end position="1701"/>
    </location>
</feature>
<keyword evidence="5" id="KW-0106">Calcium</keyword>
<dbReference type="Pfam" id="PF03160">
    <property type="entry name" value="Calx-beta"/>
    <property type="match status" value="1"/>
</dbReference>
<dbReference type="InterPro" id="IPR003961">
    <property type="entry name" value="FN3_dom"/>
</dbReference>
<keyword evidence="14" id="KW-1185">Reference proteome</keyword>
<dbReference type="GO" id="GO:0007154">
    <property type="term" value="P:cell communication"/>
    <property type="evidence" value="ECO:0007669"/>
    <property type="project" value="InterPro"/>
</dbReference>
<evidence type="ECO:0000256" key="7">
    <source>
        <dbReference type="ARBA" id="ARBA00023136"/>
    </source>
</evidence>
<feature type="signal peptide" evidence="10">
    <location>
        <begin position="1"/>
        <end position="35"/>
    </location>
</feature>
<evidence type="ECO:0000256" key="5">
    <source>
        <dbReference type="ARBA" id="ARBA00022837"/>
    </source>
</evidence>
<sequence length="2603" mass="277726">MKKEFYYRAKYKHLRKLLFLCLVILLCFGTSNTFAQITTIDFENMGLSEGAKPAHPWTYDGFIFDLGAGDVGTSGFTFYAGNGEGGTNSMTVEYGNKTVTELIITKSGGGEFAFHGIWLKKYFGSDTVNIQGWLGDSRIGNQLNFNIATGNTFTASPAWNVDKIVIRGNIDLDFDNFQYGDPISPNTTPTISINDNTLFYTENNAATLIDATASVNDSDGDADWDGGGLTVQVTANSESADEISISDTDGDGTAITISGTNLLANGTDIGDLTASGGVVTGGTMLSIVFDSDATNANVQEVLQSLRYRNTSDDPGTANKTITINATDKNAANSSDTRTISIIAVNDEPVLISTGLNPTFTEGESAVSLFQSTSASTVESGQTFSDLTITVSNVNNGSNERLNVDGTTIVLTNGTSGTTAGNSLGYNVSVSGTITTVNFSGGTLSTLSLQTLIDAISYQNNSNSPNTANRTVIITSIKDSGGTANSGDDTAALSVNSTVTVVAVNDKPTGANFTANSIYKGTSYVFSTSDFGFTDIDGDIMTKIAVNLVPHEGILYVDADNDDDYDAGEELANADNVTKADLDNGNLQYYNDTGINSYFEFAVYDGTAYSASTYTATLNIIAFPTVTTQAVSSITATTATGNGNINDLGIPNPTAHGVCWSTSENPTTADSKDDKGAASATGAYTASITGLTAGTTYYARAFATNNAGTVYGSQVSFTTNTPPTVKNRTFTDIHKGNIYPNIGNIAIDYEDDGGNNLQNIRILSLPGNGTLFLDPDNNNKIDDGEAVVVNQLVSRDHLNWAYLKYLNTDGVSSSFTYEASDGTDYSNTATVTLNVKATPRVTFTNIAQTISEATETITITVQLSEVINYAEVTVPFSVDGSSSATSGGVDYSITGSPIKIIAGSTSNTITITVSNDDLDEPDETVIVNMGEPTNAIQGATSTFTANIIDNDLAPTVSFNTENSERSESISSTDLQVNLSAASGYPVSVDYVVQGTSTATGSGTDYTLANGTLSFAEGETSKNISISDIIDDTLDEEDETIEVILTNPNNASLGTKQTHTYTILDNDDPPTVSFTTESQVSSNESGTMQITAELSEISGRDVSVDFSVNETSTASRGGIDYSIENSPLNFAAGSTSADITIAISMDMLDESDETVIVDMVNLTNATQGTIQSHTVSIKDDDHTPIITANQTFDIDENKDNNVVIGTVLASDEDAGTSFSQWLIVGGNDDGIFTINTTSGVISIADNTNLDFERTESYALSITVSDGVNTSLPENVRIDINDLNDNIPVVTASQTFDVDENKDNNAVVGTVLASDLDAGTSFSQWLIVSGNDDGIFAINTTSGEISIADNTNLDFEQTESYTLSITVSDGSNTSLAENVRIDINDLNDNIPVVTANQTFNVDENKANNTIIGTVIATDNDAGTSFSAWKITAGNTDGIFELNASSGEISIADNTNLDYETTTSYTLSLTVSDGTNISASETINIDVNPINDITPVITCCQGFNLVENVDNGTKVGTVSVSDADTGDDEFYTDWTIVSGNEDGIFKIDENSGEITVFDNTYLDYERDGSHNLILTVSDGLHTSAEENVQIQMYDENDNAPVIANGQSFNVDENASNSTSVGTVSATDADLNTHYTDWTITGGNTDGIFAINAASGEISIADNTNLDFEQTESYTLSITVSDGSNTSLAENVRIDINDLNDNIPVIVANQTFNVDENKANNTIIGTVMATDNDAGTSFSAWKITAGNTDGIFELNASSGEISIADNTNLDFETTTSYALSITVSDGINTSLAENIRVKINDLNDNIPVVTAGQNFGVDENSANNTAVGIVLATDADAQSTFSQWTIVDGNEDSIFTIDAVTGEISIADNSNLDFEKTASFTLLVTVSDGLNISTAESLIISLNDINDVQPVITPAQVYHIAENSEQGVVVATIDATDGDVNPSNFTFAWSSNDGNINSAFVLEPSTGKIKINKEGAIDREQFEKFELMFTVSDGVNTSVPEKVIVVLDDQNEFAPIISEGQRFDINENSKQNTIVGTVNATDGDISSTLSNWKITRGNEDGIFSIGESNGMISIADNTKLDYEAITNYSLQLTVSDGEKISTAQNISINVMNVNDNVPSITPNQSFTIHENLHNGNGFAVISAIDKDHDAELTNWKIISGNELNAFRLNSDDGYLYVNNSSLLDREKVEFFEITVSTSDGEHTSEPEVIKILLKDLNDNRPVIATNQSFSLDENPEENEIIGKILVSDADVSPTTYRNWMITNMLDFDNNGNNAIKIDQDNGNLLVNDPADFDCETNASFTIKVKVSDGTDFGAEETITINLKDINEYAPVVTENQEFNIEENASENTAIGVLSATDKDIETSLSQWTITDGNEANIFMIDPSSGEITLANNENLDFEINQAHILSVTVSDGMYSSEQQNVSIKVIDVNEAPVANVGDDQMVAGNVLVTLDGSNSTDPENDELTYHWTAPEGITLSDVNSAQPTFTSPILNQNKDFTFTLVVNDGEFDSEEVTTTINVELTTGVDDLNPIVEQVLLYPNPTKGAFNLSFGENPTGGVLVIISNVNGQVFHQERIYEKVKQFNKSLAPGMYLVKIMYQNNVCTRKLLIQ</sequence>
<dbReference type="NCBIfam" id="TIGR04183">
    <property type="entry name" value="Por_Secre_tail"/>
    <property type="match status" value="1"/>
</dbReference>
<evidence type="ECO:0000256" key="2">
    <source>
        <dbReference type="ARBA" id="ARBA00022692"/>
    </source>
</evidence>